<dbReference type="KEGG" id="jcu:105632500"/>
<dbReference type="PANTHER" id="PTHR31147">
    <property type="entry name" value="ACYL TRANSFERASE 4"/>
    <property type="match status" value="1"/>
</dbReference>
<accession>A0A067KTS8</accession>
<evidence type="ECO:0000256" key="1">
    <source>
        <dbReference type="ARBA" id="ARBA00009861"/>
    </source>
</evidence>
<dbReference type="InterPro" id="IPR023213">
    <property type="entry name" value="CAT-like_dom_sf"/>
</dbReference>
<evidence type="ECO:0000313" key="4">
    <source>
        <dbReference type="Proteomes" id="UP000027138"/>
    </source>
</evidence>
<reference evidence="3 4" key="1">
    <citation type="journal article" date="2014" name="PLoS ONE">
        <title>Global Analysis of Gene Expression Profiles in Physic Nut (Jatropha curcas L.) Seedlings Exposed to Salt Stress.</title>
        <authorList>
            <person name="Zhang L."/>
            <person name="Zhang C."/>
            <person name="Wu P."/>
            <person name="Chen Y."/>
            <person name="Li M."/>
            <person name="Jiang H."/>
            <person name="Wu G."/>
        </authorList>
    </citation>
    <scope>NUCLEOTIDE SEQUENCE [LARGE SCALE GENOMIC DNA]</scope>
    <source>
        <strain evidence="4">cv. GZQX0401</strain>
        <tissue evidence="3">Young leaves</tissue>
    </source>
</reference>
<gene>
    <name evidence="3" type="ORF">JCGZ_02587</name>
</gene>
<sequence length="444" mass="49629">MAPPPLVFKVNRREPELIAPAKPTPREFKSLSDIDDQDGLRTQLPLIHIYRYHPSMERKDPVQVLKQAIAETLVFYYPFAGRIRERPNRKLVVECTGEGILFVEADADVALDQFGDAIRPPFPCFGELLFDVPGSSGIANCPLLLIQVTRLKCGGIILAIRLNHTISDATGYFQFISTVAEMACGARSPSIPPTWDRHLLNAREPPRITCIHHEYDDLVDVEDHKNPPGDKDHRSFFFGPAEISCLRRFAPYRSSSFDILTACLWRCRTIALQPKPDEEMRIICIVNARNKFNPPIPKGYYGNCIAYSVAIARAGDLCGNPIGYALELVRKAKTNVTEEYMRSVADLMVVKGRPKFTMVRSFLVSGAAKMRFDEVDFGWGRAVYGGPAMGHVASFHIAGRNKKGEDGVIVTLCLPRLAMQRFVKELDSLLKGQPIGGRRSRSAL</sequence>
<dbReference type="EMBL" id="KK914347">
    <property type="protein sequence ID" value="KDP39567.1"/>
    <property type="molecule type" value="Genomic_DNA"/>
</dbReference>
<comment type="similarity">
    <text evidence="1">Belongs to the plant acyltransferase family.</text>
</comment>
<organism evidence="3 4">
    <name type="scientific">Jatropha curcas</name>
    <name type="common">Barbados nut</name>
    <dbReference type="NCBI Taxonomy" id="180498"/>
    <lineage>
        <taxon>Eukaryota</taxon>
        <taxon>Viridiplantae</taxon>
        <taxon>Streptophyta</taxon>
        <taxon>Embryophyta</taxon>
        <taxon>Tracheophyta</taxon>
        <taxon>Spermatophyta</taxon>
        <taxon>Magnoliopsida</taxon>
        <taxon>eudicotyledons</taxon>
        <taxon>Gunneridae</taxon>
        <taxon>Pentapetalae</taxon>
        <taxon>rosids</taxon>
        <taxon>fabids</taxon>
        <taxon>Malpighiales</taxon>
        <taxon>Euphorbiaceae</taxon>
        <taxon>Crotonoideae</taxon>
        <taxon>Jatropheae</taxon>
        <taxon>Jatropha</taxon>
    </lineage>
</organism>
<protein>
    <submittedName>
        <fullName evidence="3">Uncharacterized protein</fullName>
    </submittedName>
</protein>
<proteinExistence type="inferred from homology"/>
<dbReference type="OrthoDB" id="1483986at2759"/>
<dbReference type="GO" id="GO:0016740">
    <property type="term" value="F:transferase activity"/>
    <property type="evidence" value="ECO:0007669"/>
    <property type="project" value="UniProtKB-KW"/>
</dbReference>
<dbReference type="Pfam" id="PF02458">
    <property type="entry name" value="Transferase"/>
    <property type="match status" value="1"/>
</dbReference>
<evidence type="ECO:0000256" key="2">
    <source>
        <dbReference type="ARBA" id="ARBA00022679"/>
    </source>
</evidence>
<dbReference type="PANTHER" id="PTHR31147:SF66">
    <property type="entry name" value="OS05G0315700 PROTEIN"/>
    <property type="match status" value="1"/>
</dbReference>
<evidence type="ECO:0000313" key="3">
    <source>
        <dbReference type="EMBL" id="KDP39567.1"/>
    </source>
</evidence>
<dbReference type="Proteomes" id="UP000027138">
    <property type="component" value="Unassembled WGS sequence"/>
</dbReference>
<keyword evidence="2" id="KW-0808">Transferase</keyword>
<dbReference type="AlphaFoldDB" id="A0A067KTS8"/>
<name>A0A067KTS8_JATCU</name>
<dbReference type="InterPro" id="IPR050898">
    <property type="entry name" value="Plant_acyltransferase"/>
</dbReference>
<dbReference type="Gene3D" id="3.30.559.10">
    <property type="entry name" value="Chloramphenicol acetyltransferase-like domain"/>
    <property type="match status" value="2"/>
</dbReference>
<keyword evidence="4" id="KW-1185">Reference proteome</keyword>